<feature type="coiled-coil region" evidence="1">
    <location>
        <begin position="235"/>
        <end position="262"/>
    </location>
</feature>
<sequence>MSADLSATNESSTPSLSVEQRRRREKRHWWLSTALVPLLFFCLASGVTAGALLLHYWPVIPPEPDPDPVPTPLDTNFSEIKTQLQQLSFEVSLAQAKQSLRHLESAETGWSTLLDETLHDTAGKQIAGGERLLLHFIALRKLPLPFQSQVTAADLQNQIEGLIKPSSADNVESLTRNMEIAERTGEYALVLFAFHQARVDQLKELRDSARSVPPGEYDLFAKYSMRAAALTNSVNAAAEKAKNETEALLEKELNELKNGRDNEVAMVAHLQLQLARVQKGDSLTSSTEKEAPVPLATRQDYQRESDRIRTDLVAFITPGYAQPKSADQIVHQNTKQPVSYSALQRVGALENSEKGLAILLRIGGSKSATQRNDRPLGSFPRLNSIAELRKPSVRGRVKEAQRLLRDYGPILVEDGLLAP</sequence>
<keyword evidence="1" id="KW-0175">Coiled coil</keyword>
<proteinExistence type="predicted"/>
<evidence type="ECO:0000256" key="2">
    <source>
        <dbReference type="SAM" id="MobiDB-lite"/>
    </source>
</evidence>
<accession>A0A517P214</accession>
<protein>
    <submittedName>
        <fullName evidence="4">Uncharacterized protein</fullName>
    </submittedName>
</protein>
<evidence type="ECO:0000313" key="5">
    <source>
        <dbReference type="Proteomes" id="UP000319817"/>
    </source>
</evidence>
<feature type="region of interest" description="Disordered" evidence="2">
    <location>
        <begin position="281"/>
        <end position="302"/>
    </location>
</feature>
<evidence type="ECO:0000256" key="1">
    <source>
        <dbReference type="SAM" id="Coils"/>
    </source>
</evidence>
<evidence type="ECO:0000313" key="4">
    <source>
        <dbReference type="EMBL" id="QDT13393.1"/>
    </source>
</evidence>
<keyword evidence="5" id="KW-1185">Reference proteome</keyword>
<dbReference type="Proteomes" id="UP000319817">
    <property type="component" value="Chromosome"/>
</dbReference>
<keyword evidence="3" id="KW-1133">Transmembrane helix</keyword>
<dbReference type="AlphaFoldDB" id="A0A517P214"/>
<gene>
    <name evidence="4" type="ORF">K239x_54110</name>
</gene>
<keyword evidence="3" id="KW-0812">Transmembrane</keyword>
<evidence type="ECO:0000256" key="3">
    <source>
        <dbReference type="SAM" id="Phobius"/>
    </source>
</evidence>
<feature type="transmembrane region" description="Helical" evidence="3">
    <location>
        <begin position="29"/>
        <end position="57"/>
    </location>
</feature>
<keyword evidence="3" id="KW-0472">Membrane</keyword>
<organism evidence="4 5">
    <name type="scientific">Stieleria marina</name>
    <dbReference type="NCBI Taxonomy" id="1930275"/>
    <lineage>
        <taxon>Bacteria</taxon>
        <taxon>Pseudomonadati</taxon>
        <taxon>Planctomycetota</taxon>
        <taxon>Planctomycetia</taxon>
        <taxon>Pirellulales</taxon>
        <taxon>Pirellulaceae</taxon>
        <taxon>Stieleria</taxon>
    </lineage>
</organism>
<reference evidence="4 5" key="1">
    <citation type="submission" date="2019-02" db="EMBL/GenBank/DDBJ databases">
        <title>Deep-cultivation of Planctomycetes and their phenomic and genomic characterization uncovers novel biology.</title>
        <authorList>
            <person name="Wiegand S."/>
            <person name="Jogler M."/>
            <person name="Boedeker C."/>
            <person name="Pinto D."/>
            <person name="Vollmers J."/>
            <person name="Rivas-Marin E."/>
            <person name="Kohn T."/>
            <person name="Peeters S.H."/>
            <person name="Heuer A."/>
            <person name="Rast P."/>
            <person name="Oberbeckmann S."/>
            <person name="Bunk B."/>
            <person name="Jeske O."/>
            <person name="Meyerdierks A."/>
            <person name="Storesund J.E."/>
            <person name="Kallscheuer N."/>
            <person name="Luecker S."/>
            <person name="Lage O.M."/>
            <person name="Pohl T."/>
            <person name="Merkel B.J."/>
            <person name="Hornburger P."/>
            <person name="Mueller R.-W."/>
            <person name="Bruemmer F."/>
            <person name="Labrenz M."/>
            <person name="Spormann A.M."/>
            <person name="Op den Camp H."/>
            <person name="Overmann J."/>
            <person name="Amann R."/>
            <person name="Jetten M.S.M."/>
            <person name="Mascher T."/>
            <person name="Medema M.H."/>
            <person name="Devos D.P."/>
            <person name="Kaster A.-K."/>
            <person name="Ovreas L."/>
            <person name="Rohde M."/>
            <person name="Galperin M.Y."/>
            <person name="Jogler C."/>
        </authorList>
    </citation>
    <scope>NUCLEOTIDE SEQUENCE [LARGE SCALE GENOMIC DNA]</scope>
    <source>
        <strain evidence="4 5">K23_9</strain>
    </source>
</reference>
<dbReference type="EMBL" id="CP036526">
    <property type="protein sequence ID" value="QDT13393.1"/>
    <property type="molecule type" value="Genomic_DNA"/>
</dbReference>
<name>A0A517P214_9BACT</name>